<organism evidence="3 4">
    <name type="scientific">Desulfuromusa kysingii</name>
    <dbReference type="NCBI Taxonomy" id="37625"/>
    <lineage>
        <taxon>Bacteria</taxon>
        <taxon>Pseudomonadati</taxon>
        <taxon>Thermodesulfobacteriota</taxon>
        <taxon>Desulfuromonadia</taxon>
        <taxon>Desulfuromonadales</taxon>
        <taxon>Geopsychrobacteraceae</taxon>
        <taxon>Desulfuromusa</taxon>
    </lineage>
</organism>
<name>A0A1H4DNF7_9BACT</name>
<evidence type="ECO:0000313" key="3">
    <source>
        <dbReference type="EMBL" id="SEA74291.1"/>
    </source>
</evidence>
<dbReference type="AlphaFoldDB" id="A0A1H4DNF7"/>
<reference evidence="3 4" key="1">
    <citation type="submission" date="2016-10" db="EMBL/GenBank/DDBJ databases">
        <authorList>
            <person name="de Groot N.N."/>
        </authorList>
    </citation>
    <scope>NUCLEOTIDE SEQUENCE [LARGE SCALE GENOMIC DNA]</scope>
    <source>
        <strain evidence="3 4">DSM 7343</strain>
    </source>
</reference>
<feature type="region of interest" description="Disordered" evidence="1">
    <location>
        <begin position="30"/>
        <end position="52"/>
    </location>
</feature>
<evidence type="ECO:0000256" key="2">
    <source>
        <dbReference type="SAM" id="Phobius"/>
    </source>
</evidence>
<dbReference type="Proteomes" id="UP000199409">
    <property type="component" value="Unassembled WGS sequence"/>
</dbReference>
<feature type="transmembrane region" description="Helical" evidence="2">
    <location>
        <begin position="6"/>
        <end position="26"/>
    </location>
</feature>
<evidence type="ECO:0000313" key="4">
    <source>
        <dbReference type="Proteomes" id="UP000199409"/>
    </source>
</evidence>
<protein>
    <submittedName>
        <fullName evidence="3">Uncharacterized protein</fullName>
    </submittedName>
</protein>
<keyword evidence="4" id="KW-1185">Reference proteome</keyword>
<feature type="compositionally biased region" description="Polar residues" evidence="1">
    <location>
        <begin position="35"/>
        <end position="52"/>
    </location>
</feature>
<dbReference type="RefSeq" id="WP_175498421.1">
    <property type="nucleotide sequence ID" value="NZ_FNQN01000011.1"/>
</dbReference>
<keyword evidence="2" id="KW-0812">Transmembrane</keyword>
<dbReference type="EMBL" id="FNQN01000011">
    <property type="protein sequence ID" value="SEA74291.1"/>
    <property type="molecule type" value="Genomic_DNA"/>
</dbReference>
<accession>A0A1H4DNF7</accession>
<sequence>MEPIRFADILFILVTLSITFAILWMVNKAKKKSPEGTQTNQSESPETTDNHG</sequence>
<keyword evidence="2" id="KW-1133">Transmembrane helix</keyword>
<keyword evidence="2" id="KW-0472">Membrane</keyword>
<evidence type="ECO:0000256" key="1">
    <source>
        <dbReference type="SAM" id="MobiDB-lite"/>
    </source>
</evidence>
<proteinExistence type="predicted"/>
<gene>
    <name evidence="3" type="ORF">SAMN05660420_03018</name>
</gene>